<dbReference type="PROSITE" id="PS51253">
    <property type="entry name" value="HTH_CENPB"/>
    <property type="match status" value="1"/>
</dbReference>
<organism evidence="4 5">
    <name type="scientific">Homarus americanus</name>
    <name type="common">American lobster</name>
    <dbReference type="NCBI Taxonomy" id="6706"/>
    <lineage>
        <taxon>Eukaryota</taxon>
        <taxon>Metazoa</taxon>
        <taxon>Ecdysozoa</taxon>
        <taxon>Arthropoda</taxon>
        <taxon>Crustacea</taxon>
        <taxon>Multicrustacea</taxon>
        <taxon>Malacostraca</taxon>
        <taxon>Eumalacostraca</taxon>
        <taxon>Eucarida</taxon>
        <taxon>Decapoda</taxon>
        <taxon>Pleocyemata</taxon>
        <taxon>Astacidea</taxon>
        <taxon>Nephropoidea</taxon>
        <taxon>Nephropidae</taxon>
        <taxon>Homarus</taxon>
    </lineage>
</organism>
<protein>
    <submittedName>
        <fullName evidence="4">Tigger transposable element-derived protein 7-like 58</fullName>
    </submittedName>
</protein>
<proteinExistence type="predicted"/>
<dbReference type="Pfam" id="PF03221">
    <property type="entry name" value="HTH_Tnp_Tc5"/>
    <property type="match status" value="1"/>
</dbReference>
<keyword evidence="2" id="KW-0238">DNA-binding</keyword>
<dbReference type="GO" id="GO:0003677">
    <property type="term" value="F:DNA binding"/>
    <property type="evidence" value="ECO:0007669"/>
    <property type="project" value="UniProtKB-KW"/>
</dbReference>
<dbReference type="AlphaFoldDB" id="A0A8J5JRV7"/>
<name>A0A8J5JRV7_HOMAM</name>
<reference evidence="4" key="1">
    <citation type="journal article" date="2021" name="Sci. Adv.">
        <title>The American lobster genome reveals insights on longevity, neural, and immune adaptations.</title>
        <authorList>
            <person name="Polinski J.M."/>
            <person name="Zimin A.V."/>
            <person name="Clark K.F."/>
            <person name="Kohn A.B."/>
            <person name="Sadowski N."/>
            <person name="Timp W."/>
            <person name="Ptitsyn A."/>
            <person name="Khanna P."/>
            <person name="Romanova D.Y."/>
            <person name="Williams P."/>
            <person name="Greenwood S.J."/>
            <person name="Moroz L.L."/>
            <person name="Walt D.R."/>
            <person name="Bodnar A.G."/>
        </authorList>
    </citation>
    <scope>NUCLEOTIDE SEQUENCE</scope>
    <source>
        <strain evidence="4">GMGI-L3</strain>
    </source>
</reference>
<gene>
    <name evidence="4" type="primary">TIGD7-L58</name>
    <name evidence="4" type="ORF">Hamer_G022422</name>
</gene>
<comment type="caution">
    <text evidence="4">The sequence shown here is derived from an EMBL/GenBank/DDBJ whole genome shotgun (WGS) entry which is preliminary data.</text>
</comment>
<dbReference type="EMBL" id="JAHLQT010032177">
    <property type="protein sequence ID" value="KAG7159808.1"/>
    <property type="molecule type" value="Genomic_DNA"/>
</dbReference>
<comment type="subcellular location">
    <subcellularLocation>
        <location evidence="1">Nucleus</location>
    </subcellularLocation>
</comment>
<accession>A0A8J5JRV7</accession>
<evidence type="ECO:0000256" key="1">
    <source>
        <dbReference type="ARBA" id="ARBA00004123"/>
    </source>
</evidence>
<dbReference type="GO" id="GO:0005634">
    <property type="term" value="C:nucleus"/>
    <property type="evidence" value="ECO:0007669"/>
    <property type="project" value="UniProtKB-SubCell"/>
</dbReference>
<evidence type="ECO:0000256" key="2">
    <source>
        <dbReference type="ARBA" id="ARBA00023125"/>
    </source>
</evidence>
<evidence type="ECO:0000259" key="3">
    <source>
        <dbReference type="PROSITE" id="PS51253"/>
    </source>
</evidence>
<evidence type="ECO:0000313" key="5">
    <source>
        <dbReference type="Proteomes" id="UP000747542"/>
    </source>
</evidence>
<dbReference type="InterPro" id="IPR050863">
    <property type="entry name" value="CenT-Element_Derived"/>
</dbReference>
<dbReference type="InterPro" id="IPR009057">
    <property type="entry name" value="Homeodomain-like_sf"/>
</dbReference>
<dbReference type="Proteomes" id="UP000747542">
    <property type="component" value="Unassembled WGS sequence"/>
</dbReference>
<feature type="domain" description="HTH CENPB-type" evidence="3">
    <location>
        <begin position="1"/>
        <end position="65"/>
    </location>
</feature>
<dbReference type="SUPFAM" id="SSF46689">
    <property type="entry name" value="Homeodomain-like"/>
    <property type="match status" value="1"/>
</dbReference>
<keyword evidence="5" id="KW-1185">Reference proteome</keyword>
<dbReference type="InterPro" id="IPR006600">
    <property type="entry name" value="HTH_CenpB_DNA-bd_dom"/>
</dbReference>
<sequence length="196" mass="22601">MLKNKELEEAVYKWIVQQRACEVKVRGVETAEAANKQAQHLGIPFKASDGWLWRFRNHHGICNRKLHGEAGSAQTEEVELFKQKLNQGIGVELGPTIFNFAALWKDVKMSTLADSWKKLLHDTKPELDLSCLLYESLDNVLTYIDSTSNPQIHHYYEHLRTLRELIIREQYNAWKQLKLDSSFKPVNRASPASQPS</sequence>
<dbReference type="Gene3D" id="1.10.10.60">
    <property type="entry name" value="Homeodomain-like"/>
    <property type="match status" value="1"/>
</dbReference>
<feature type="non-terminal residue" evidence="4">
    <location>
        <position position="196"/>
    </location>
</feature>
<dbReference type="PANTHER" id="PTHR19303:SF17">
    <property type="entry name" value="TIGGER TRANSPOSABLE ELEMENT-DERIVED PROTEIN 7"/>
    <property type="match status" value="1"/>
</dbReference>
<dbReference type="PANTHER" id="PTHR19303">
    <property type="entry name" value="TRANSPOSON"/>
    <property type="match status" value="1"/>
</dbReference>
<dbReference type="SMART" id="SM00674">
    <property type="entry name" value="CENPB"/>
    <property type="match status" value="1"/>
</dbReference>
<evidence type="ECO:0000313" key="4">
    <source>
        <dbReference type="EMBL" id="KAG7159808.1"/>
    </source>
</evidence>